<comment type="caution">
    <text evidence="2">The sequence shown here is derived from an EMBL/GenBank/DDBJ whole genome shotgun (WGS) entry which is preliminary data.</text>
</comment>
<keyword evidence="1" id="KW-0732">Signal</keyword>
<feature type="chain" id="PRO_5040339186" description="Desiccation-related protein PCC13-62" evidence="1">
    <location>
        <begin position="25"/>
        <end position="314"/>
    </location>
</feature>
<evidence type="ECO:0000256" key="1">
    <source>
        <dbReference type="SAM" id="SignalP"/>
    </source>
</evidence>
<dbReference type="PANTHER" id="PTHR31694">
    <property type="entry name" value="DESICCATION-LIKE PROTEIN"/>
    <property type="match status" value="1"/>
</dbReference>
<evidence type="ECO:0000313" key="2">
    <source>
        <dbReference type="EMBL" id="KAJ4850583.1"/>
    </source>
</evidence>
<evidence type="ECO:0000313" key="3">
    <source>
        <dbReference type="Proteomes" id="UP001141552"/>
    </source>
</evidence>
<dbReference type="InterPro" id="IPR052965">
    <property type="entry name" value="Pigment-catalase-like"/>
</dbReference>
<evidence type="ECO:0008006" key="4">
    <source>
        <dbReference type="Google" id="ProtNLM"/>
    </source>
</evidence>
<accession>A0A9Q0GJA5</accession>
<feature type="signal peptide" evidence="1">
    <location>
        <begin position="1"/>
        <end position="24"/>
    </location>
</feature>
<dbReference type="OrthoDB" id="1001765at2759"/>
<keyword evidence="3" id="KW-1185">Reference proteome</keyword>
<organism evidence="2 3">
    <name type="scientific">Turnera subulata</name>
    <dbReference type="NCBI Taxonomy" id="218843"/>
    <lineage>
        <taxon>Eukaryota</taxon>
        <taxon>Viridiplantae</taxon>
        <taxon>Streptophyta</taxon>
        <taxon>Embryophyta</taxon>
        <taxon>Tracheophyta</taxon>
        <taxon>Spermatophyta</taxon>
        <taxon>Magnoliopsida</taxon>
        <taxon>eudicotyledons</taxon>
        <taxon>Gunneridae</taxon>
        <taxon>Pentapetalae</taxon>
        <taxon>rosids</taxon>
        <taxon>fabids</taxon>
        <taxon>Malpighiales</taxon>
        <taxon>Passifloraceae</taxon>
        <taxon>Turnera</taxon>
    </lineage>
</organism>
<name>A0A9Q0GJA5_9ROSI</name>
<dbReference type="EMBL" id="JAKUCV010000277">
    <property type="protein sequence ID" value="KAJ4850583.1"/>
    <property type="molecule type" value="Genomic_DNA"/>
</dbReference>
<dbReference type="Proteomes" id="UP001141552">
    <property type="component" value="Unassembled WGS sequence"/>
</dbReference>
<gene>
    <name evidence="2" type="ORF">Tsubulata_017184</name>
</gene>
<dbReference type="AlphaFoldDB" id="A0A9Q0GJA5"/>
<protein>
    <recommendedName>
        <fullName evidence="4">Desiccation-related protein PCC13-62</fullName>
    </recommendedName>
</protein>
<reference evidence="2" key="2">
    <citation type="journal article" date="2023" name="Plants (Basel)">
        <title>Annotation of the Turnera subulata (Passifloraceae) Draft Genome Reveals the S-Locus Evolved after the Divergence of Turneroideae from Passifloroideae in a Stepwise Manner.</title>
        <authorList>
            <person name="Henning P.M."/>
            <person name="Roalson E.H."/>
            <person name="Mir W."/>
            <person name="McCubbin A.G."/>
            <person name="Shore J.S."/>
        </authorList>
    </citation>
    <scope>NUCLEOTIDE SEQUENCE</scope>
    <source>
        <strain evidence="2">F60SS</strain>
    </source>
</reference>
<reference evidence="2" key="1">
    <citation type="submission" date="2022-02" db="EMBL/GenBank/DDBJ databases">
        <authorList>
            <person name="Henning P.M."/>
            <person name="McCubbin A.G."/>
            <person name="Shore J.S."/>
        </authorList>
    </citation>
    <scope>NUCLEOTIDE SEQUENCE</scope>
    <source>
        <strain evidence="2">F60SS</strain>
        <tissue evidence="2">Leaves</tissue>
    </source>
</reference>
<dbReference type="PANTHER" id="PTHR31694:SF26">
    <property type="entry name" value="OS05G0151100 PROTEIN"/>
    <property type="match status" value="1"/>
</dbReference>
<sequence>MGIIPSLIFAFVFVITLFPANVLGDHHAAAPGPGPYCGPPEEDDRDLIQFAMNLEFFEAEYFLHGALGVGLDYFHPEYAMGGPPPYGAQKANLDPVTRKIIEEFGYQEIGHLRAIVQTVGGFPRPLYNLSREQFAQVFDQAVGHKLHPPFDPYANSVNYLLSCYVIPYMGLVGYEGMIPNLDYYHTKKLVGGLMGVEAGQDAVLRTMLYKIAFEKVEPYGITVADFTIGISKLRNELARCGIKDEGLFVPLELGAENRTESNILSADANSLTYGRLPSEIMRVVYGTGNESIPGGFLPEGGNGRIARSYLEKVY</sequence>
<proteinExistence type="predicted"/>
<dbReference type="Pfam" id="PF13668">
    <property type="entry name" value="Ferritin_2"/>
    <property type="match status" value="1"/>
</dbReference>